<evidence type="ECO:0000313" key="1">
    <source>
        <dbReference type="EMBL" id="NVP01623.1"/>
    </source>
</evidence>
<dbReference type="Proteomes" id="UP000533429">
    <property type="component" value="Unassembled WGS sequence"/>
</dbReference>
<name>A0A850QU29_PHODD</name>
<dbReference type="SUPFAM" id="SSF50370">
    <property type="entry name" value="Ricin B-like lectins"/>
    <property type="match status" value="1"/>
</dbReference>
<dbReference type="InterPro" id="IPR035992">
    <property type="entry name" value="Ricin_B-like_lectins"/>
</dbReference>
<proteinExistence type="predicted"/>
<dbReference type="AlphaFoldDB" id="A0A850QU29"/>
<dbReference type="Gene3D" id="2.70.240.20">
    <property type="entry name" value="Leukocidin/Hemolysin toxin, cytolysin domain"/>
    <property type="match status" value="1"/>
</dbReference>
<accession>A0A850QU29</accession>
<dbReference type="EMBL" id="JABXOR010000982">
    <property type="protein sequence ID" value="NVP01623.1"/>
    <property type="molecule type" value="Genomic_DNA"/>
</dbReference>
<gene>
    <name evidence="1" type="ORF">HWA77_15520</name>
</gene>
<sequence length="84" mass="9673">QYNRYVSATNTKLCLDGESLSELQSCSLKLTQKWLWDGDRLKNSFEDKYLTVDNDTLSLETGLSKKQKLNSSYTRVFDPSTINQ</sequence>
<protein>
    <submittedName>
        <fullName evidence="1">Hemolysin</fullName>
    </submittedName>
</protein>
<comment type="caution">
    <text evidence="1">The sequence shown here is derived from an EMBL/GenBank/DDBJ whole genome shotgun (WGS) entry which is preliminary data.</text>
</comment>
<feature type="non-terminal residue" evidence="1">
    <location>
        <position position="1"/>
    </location>
</feature>
<reference evidence="1 2" key="1">
    <citation type="submission" date="2020-06" db="EMBL/GenBank/DDBJ databases">
        <title>Photobacterium damselae subsp. damselae comparative genomics.</title>
        <authorList>
            <person name="Osorio C.R."/>
        </authorList>
    </citation>
    <scope>NUCLEOTIDE SEQUENCE [LARGE SCALE GENOMIC DNA]</scope>
    <source>
        <strain evidence="1 2">TW250/03</strain>
    </source>
</reference>
<evidence type="ECO:0000313" key="2">
    <source>
        <dbReference type="Proteomes" id="UP000533429"/>
    </source>
</evidence>
<organism evidence="1 2">
    <name type="scientific">Photobacterium damselae subsp. damselae</name>
    <name type="common">Listonella damsela</name>
    <dbReference type="NCBI Taxonomy" id="85581"/>
    <lineage>
        <taxon>Bacteria</taxon>
        <taxon>Pseudomonadati</taxon>
        <taxon>Pseudomonadota</taxon>
        <taxon>Gammaproteobacteria</taxon>
        <taxon>Vibrionales</taxon>
        <taxon>Vibrionaceae</taxon>
        <taxon>Photobacterium</taxon>
    </lineage>
</organism>